<keyword evidence="3" id="KW-1185">Reference proteome</keyword>
<proteinExistence type="predicted"/>
<organism evidence="2 3">
    <name type="scientific">Blastochloris tepida</name>
    <dbReference type="NCBI Taxonomy" id="2233851"/>
    <lineage>
        <taxon>Bacteria</taxon>
        <taxon>Pseudomonadati</taxon>
        <taxon>Pseudomonadota</taxon>
        <taxon>Alphaproteobacteria</taxon>
        <taxon>Hyphomicrobiales</taxon>
        <taxon>Blastochloridaceae</taxon>
        <taxon>Blastochloris</taxon>
    </lineage>
</organism>
<dbReference type="InterPro" id="IPR013785">
    <property type="entry name" value="Aldolase_TIM"/>
</dbReference>
<evidence type="ECO:0000313" key="3">
    <source>
        <dbReference type="Proteomes" id="UP000266934"/>
    </source>
</evidence>
<dbReference type="AlphaFoldDB" id="A0A348G3J1"/>
<sequence>MTTAVTTLADLKVKLFTDGAETAQIVEMAKLPHIAGFTTNPSLLRKAGVTDYEAYARDLVAAVPNHSISFEVISDDIAEMEEQARLIATWGPNVYVKLPVTTSRGEPLYDLVHKLSHEGIKINFTVIFADEQVTKATDALRGGAPAYVSVFAGRLADCGLDYMPTMRLAVGLARGTDNIEVIWASTREVWNVIEADRIGCHIITAPADILKKLSGLGGTAEQLSLDGVKAFVKDTAAAGLSLNTAKRAAVA</sequence>
<evidence type="ECO:0000313" key="2">
    <source>
        <dbReference type="EMBL" id="BBF94124.1"/>
    </source>
</evidence>
<evidence type="ECO:0000256" key="1">
    <source>
        <dbReference type="ARBA" id="ARBA00023270"/>
    </source>
</evidence>
<dbReference type="Pfam" id="PF00923">
    <property type="entry name" value="TAL_FSA"/>
    <property type="match status" value="1"/>
</dbReference>
<name>A0A348G3J1_9HYPH</name>
<dbReference type="EMBL" id="AP018907">
    <property type="protein sequence ID" value="BBF94124.1"/>
    <property type="molecule type" value="Genomic_DNA"/>
</dbReference>
<dbReference type="Proteomes" id="UP000266934">
    <property type="component" value="Chromosome"/>
</dbReference>
<dbReference type="InterPro" id="IPR011861">
    <property type="entry name" value="Transald_staph-type"/>
</dbReference>
<keyword evidence="1" id="KW-0704">Schiff base</keyword>
<gene>
    <name evidence="2" type="ORF">BLTE_28090</name>
</gene>
<dbReference type="OrthoDB" id="9807051at2"/>
<dbReference type="PANTHER" id="PTHR10683">
    <property type="entry name" value="TRANSALDOLASE"/>
    <property type="match status" value="1"/>
</dbReference>
<dbReference type="Gene3D" id="3.20.20.70">
    <property type="entry name" value="Aldolase class I"/>
    <property type="match status" value="1"/>
</dbReference>
<reference evidence="2 3" key="1">
    <citation type="submission" date="2018-08" db="EMBL/GenBank/DDBJ databases">
        <title>Complete genome sequencing of Blastochloris tepida GI.</title>
        <authorList>
            <person name="Tsukatani Y."/>
            <person name="Mori H."/>
        </authorList>
    </citation>
    <scope>NUCLEOTIDE SEQUENCE [LARGE SCALE GENOMIC DNA]</scope>
    <source>
        <strain evidence="2 3">GI</strain>
    </source>
</reference>
<dbReference type="InterPro" id="IPR001585">
    <property type="entry name" value="TAL/FSA"/>
</dbReference>
<protein>
    <submittedName>
        <fullName evidence="2">Transaldolase</fullName>
    </submittedName>
</protein>
<dbReference type="GO" id="GO:0005975">
    <property type="term" value="P:carbohydrate metabolic process"/>
    <property type="evidence" value="ECO:0007669"/>
    <property type="project" value="InterPro"/>
</dbReference>
<dbReference type="KEGG" id="blag:BLTE_28090"/>
<dbReference type="NCBIfam" id="TIGR02134">
    <property type="entry name" value="transald_staph"/>
    <property type="match status" value="1"/>
</dbReference>
<accession>A0A348G3J1</accession>
<dbReference type="RefSeq" id="WP_126401266.1">
    <property type="nucleotide sequence ID" value="NZ_AP018907.1"/>
</dbReference>
<dbReference type="SUPFAM" id="SSF51569">
    <property type="entry name" value="Aldolase"/>
    <property type="match status" value="1"/>
</dbReference>
<dbReference type="PANTHER" id="PTHR10683:SF40">
    <property type="entry name" value="FRUCTOSE-6-PHOSPHATE ALDOLASE 1-RELATED"/>
    <property type="match status" value="1"/>
</dbReference>